<name>A0A4Q4KQD8_9FLAO</name>
<comment type="caution">
    <text evidence="3">The sequence shown here is derived from an EMBL/GenBank/DDBJ whole genome shotgun (WGS) entry which is preliminary data.</text>
</comment>
<dbReference type="EMBL" id="SETE01000001">
    <property type="protein sequence ID" value="RYM35788.1"/>
    <property type="molecule type" value="Genomic_DNA"/>
</dbReference>
<evidence type="ECO:0000313" key="4">
    <source>
        <dbReference type="Proteomes" id="UP000293952"/>
    </source>
</evidence>
<keyword evidence="1" id="KW-0732">Signal</keyword>
<evidence type="ECO:0000256" key="1">
    <source>
        <dbReference type="SAM" id="SignalP"/>
    </source>
</evidence>
<reference evidence="3 4" key="1">
    <citation type="submission" date="2019-02" db="EMBL/GenBank/DDBJ databases">
        <title>Genome sequence of the sea-ice species Brumimicrobium glaciale.</title>
        <authorList>
            <person name="Bowman J.P."/>
        </authorList>
    </citation>
    <scope>NUCLEOTIDE SEQUENCE [LARGE SCALE GENOMIC DNA]</scope>
    <source>
        <strain evidence="3 4">IC156</strain>
    </source>
</reference>
<sequence length="302" mass="34153">MKKWIKIVCILCISTSTLQAQDDLLDMLEETEEPVTNYTIATFKSTRLVSGHSVETNGEGVLQYLIGHRFGRLNSGWRDLFGIDNATIRMGFEYGLTDNINIGIGRSSFQKTYDGTVKWKFLRQKSGAKNFPFTATIVSNIYADSREWANPDRINYFSSRLNFNHSLLIARKFGDFFSLQLMPTVIHRNLVKTAEDKNTIYAIGLGTSFRLSGSLRLNAEYHYIPPGQIASKIGGEDVQNSFSIGVDLETGGHVFQLHLTNSRGMTERYLVGETTGNWFKGDIHFGFNVSRVFTVKKPKEFK</sequence>
<dbReference type="OrthoDB" id="1117410at2"/>
<feature type="signal peptide" evidence="1">
    <location>
        <begin position="1"/>
        <end position="20"/>
    </location>
</feature>
<keyword evidence="4" id="KW-1185">Reference proteome</keyword>
<feature type="domain" description="DUF5777" evidence="2">
    <location>
        <begin position="43"/>
        <end position="293"/>
    </location>
</feature>
<organism evidence="3 4">
    <name type="scientific">Brumimicrobium glaciale</name>
    <dbReference type="NCBI Taxonomy" id="200475"/>
    <lineage>
        <taxon>Bacteria</taxon>
        <taxon>Pseudomonadati</taxon>
        <taxon>Bacteroidota</taxon>
        <taxon>Flavobacteriia</taxon>
        <taxon>Flavobacteriales</taxon>
        <taxon>Crocinitomicaceae</taxon>
        <taxon>Brumimicrobium</taxon>
    </lineage>
</organism>
<dbReference type="Proteomes" id="UP000293952">
    <property type="component" value="Unassembled WGS sequence"/>
</dbReference>
<evidence type="ECO:0000313" key="3">
    <source>
        <dbReference type="EMBL" id="RYM35788.1"/>
    </source>
</evidence>
<evidence type="ECO:0000259" key="2">
    <source>
        <dbReference type="Pfam" id="PF19089"/>
    </source>
</evidence>
<accession>A0A4Q4KQD8</accession>
<proteinExistence type="predicted"/>
<dbReference type="InterPro" id="IPR045916">
    <property type="entry name" value="DUF5777"/>
</dbReference>
<feature type="chain" id="PRO_5020947399" description="DUF5777 domain-containing protein" evidence="1">
    <location>
        <begin position="21"/>
        <end position="302"/>
    </location>
</feature>
<dbReference type="RefSeq" id="WP_130092155.1">
    <property type="nucleotide sequence ID" value="NZ_SETE01000001.1"/>
</dbReference>
<dbReference type="Pfam" id="PF19089">
    <property type="entry name" value="DUF5777"/>
    <property type="match status" value="1"/>
</dbReference>
<gene>
    <name evidence="3" type="ORF">ERX46_01985</name>
</gene>
<dbReference type="AlphaFoldDB" id="A0A4Q4KQD8"/>
<protein>
    <recommendedName>
        <fullName evidence="2">DUF5777 domain-containing protein</fullName>
    </recommendedName>
</protein>